<evidence type="ECO:0000313" key="3">
    <source>
        <dbReference type="EMBL" id="KYH31601.1"/>
    </source>
</evidence>
<feature type="transmembrane region" description="Helical" evidence="1">
    <location>
        <begin position="381"/>
        <end position="401"/>
    </location>
</feature>
<keyword evidence="1" id="KW-0472">Membrane</keyword>
<evidence type="ECO:0000256" key="1">
    <source>
        <dbReference type="SAM" id="Phobius"/>
    </source>
</evidence>
<feature type="domain" description="Alpha-galactosidase NEW3" evidence="2">
    <location>
        <begin position="288"/>
        <end position="362"/>
    </location>
</feature>
<sequence length="407" mass="42778">MPWSSIKVALFILDGGIALLRQRPWLVLMTLLFTLALSFSPFVGPARANNGLLLSTAFPGIEAQPGETVTFPLELRNSGVPQKVDLKVVSAPKEWQTVFKGGGMIVTQAFAGNDKPASVDFQVEVPETARPGSYNFVVQAAGPGATSRLGLQVVIKEVATGSDKMTTDYPVLSGTSSTSFQFRVDLTNNGAQERSYSLAAQAPPGWQVTFSPAYDSKQIASLSLKPGKSQGLDVTVKPPQGVKAGTYNIPIQATSGSSKAGVVLKVNITGNYSLELTTPSGRLNADAIAGRESPVTLVVKNTGSADLANITFAASAATGWAVTFKPEKIDLLPAGASQQVTAFIKPSPKAIAGDYVVSLSANAQETSGSADFRVSVRTSTLWGLVGVILVLIVIGAVGWTFRKYGRR</sequence>
<keyword evidence="4" id="KW-1185">Reference proteome</keyword>
<dbReference type="Gene3D" id="2.60.40.10">
    <property type="entry name" value="Immunoglobulins"/>
    <property type="match status" value="2"/>
</dbReference>
<name>A0A151AVG8_9FIRM</name>
<dbReference type="PANTHER" id="PTHR39198:SF1">
    <property type="entry name" value="ALPHA-GALACTOSIDASE NEW3 DOMAIN-CONTAINING PROTEIN"/>
    <property type="match status" value="1"/>
</dbReference>
<comment type="caution">
    <text evidence="3">The sequence shown here is derived from an EMBL/GenBank/DDBJ whole genome shotgun (WGS) entry which is preliminary data.</text>
</comment>
<dbReference type="Pfam" id="PF10633">
    <property type="entry name" value="NPCBM_assoc"/>
    <property type="match status" value="2"/>
</dbReference>
<proteinExistence type="predicted"/>
<keyword evidence="1" id="KW-0812">Transmembrane</keyword>
<organism evidence="3 4">
    <name type="scientific">Moorella mulderi DSM 14980</name>
    <dbReference type="NCBI Taxonomy" id="1122241"/>
    <lineage>
        <taxon>Bacteria</taxon>
        <taxon>Bacillati</taxon>
        <taxon>Bacillota</taxon>
        <taxon>Clostridia</taxon>
        <taxon>Neomoorellales</taxon>
        <taxon>Neomoorellaceae</taxon>
        <taxon>Neomoorella</taxon>
    </lineage>
</organism>
<dbReference type="PANTHER" id="PTHR39198">
    <property type="entry name" value="HYPOTHETICAL MEMBRANE PROTEIN, CONSERVED"/>
    <property type="match status" value="1"/>
</dbReference>
<gene>
    <name evidence="3" type="ORF">MOMUL_21570</name>
</gene>
<keyword evidence="1" id="KW-1133">Transmembrane helix</keyword>
<evidence type="ECO:0000313" key="4">
    <source>
        <dbReference type="Proteomes" id="UP000075670"/>
    </source>
</evidence>
<reference evidence="3 4" key="1">
    <citation type="submission" date="2016-02" db="EMBL/GenBank/DDBJ databases">
        <title>Genome sequence of Moorella mulderi DSM 14980.</title>
        <authorList>
            <person name="Poehlein A."/>
            <person name="Daniel R."/>
        </authorList>
    </citation>
    <scope>NUCLEOTIDE SEQUENCE [LARGE SCALE GENOMIC DNA]</scope>
    <source>
        <strain evidence="3 4">DSM 14980</strain>
    </source>
</reference>
<evidence type="ECO:0000259" key="2">
    <source>
        <dbReference type="Pfam" id="PF10633"/>
    </source>
</evidence>
<dbReference type="AlphaFoldDB" id="A0A151AVG8"/>
<dbReference type="InterPro" id="IPR018905">
    <property type="entry name" value="A-galactase_NEW3"/>
</dbReference>
<dbReference type="Proteomes" id="UP000075670">
    <property type="component" value="Unassembled WGS sequence"/>
</dbReference>
<accession>A0A151AVG8</accession>
<protein>
    <submittedName>
        <fullName evidence="3">NPCBM-associated, NEW3 domain of alpha-galactosidase</fullName>
    </submittedName>
</protein>
<feature type="domain" description="Alpha-galactosidase NEW3" evidence="2">
    <location>
        <begin position="181"/>
        <end position="254"/>
    </location>
</feature>
<dbReference type="EMBL" id="LTBC01000009">
    <property type="protein sequence ID" value="KYH31601.1"/>
    <property type="molecule type" value="Genomic_DNA"/>
</dbReference>
<dbReference type="PATRIC" id="fig|1122241.3.peg.2299"/>
<dbReference type="InterPro" id="IPR013783">
    <property type="entry name" value="Ig-like_fold"/>
</dbReference>